<dbReference type="AlphaFoldDB" id="A0A413DFI8"/>
<dbReference type="Gene3D" id="3.40.190.290">
    <property type="match status" value="1"/>
</dbReference>
<protein>
    <submittedName>
        <fullName evidence="1">LysR family transcriptional regulator</fullName>
    </submittedName>
</protein>
<evidence type="ECO:0000313" key="2">
    <source>
        <dbReference type="Proteomes" id="UP000312326"/>
    </source>
</evidence>
<accession>A0A413DFI8</accession>
<sequence length="105" mass="11678">MNLFEMTKNEVAEANYPQLRGGVSPIVGKVYLAQILTELDQENLNHNIEITEAGSNDLSAKLENGEIDIALLNSLSPINNNHYQSKLLRTNSVKLIVSQQHHHSS</sequence>
<dbReference type="SUPFAM" id="SSF53850">
    <property type="entry name" value="Periplasmic binding protein-like II"/>
    <property type="match status" value="1"/>
</dbReference>
<gene>
    <name evidence="1" type="ORF">DM298_08855</name>
</gene>
<proteinExistence type="predicted"/>
<reference evidence="1 2" key="1">
    <citation type="submission" date="2018-06" db="EMBL/GenBank/DDBJ databases">
        <title>Complete genome sequnece of Lactobacillus amylovorus PMRA3.</title>
        <authorList>
            <person name="Nam Y.-D."/>
            <person name="Chung W.-H."/>
            <person name="Park Y.S."/>
            <person name="Kang J."/>
        </authorList>
    </citation>
    <scope>NUCLEOTIDE SEQUENCE [LARGE SCALE GENOMIC DNA]</scope>
    <source>
        <strain evidence="1 2">PMRA3</strain>
    </source>
</reference>
<dbReference type="InterPro" id="IPR005119">
    <property type="entry name" value="LysR_subst-bd"/>
</dbReference>
<dbReference type="Pfam" id="PF03466">
    <property type="entry name" value="LysR_substrate"/>
    <property type="match status" value="1"/>
</dbReference>
<dbReference type="EMBL" id="CP029754">
    <property type="protein sequence ID" value="QDD70945.1"/>
    <property type="molecule type" value="Genomic_DNA"/>
</dbReference>
<organism evidence="1 2">
    <name type="scientific">Lactobacillus amylovorus</name>
    <dbReference type="NCBI Taxonomy" id="1604"/>
    <lineage>
        <taxon>Bacteria</taxon>
        <taxon>Bacillati</taxon>
        <taxon>Bacillota</taxon>
        <taxon>Bacilli</taxon>
        <taxon>Lactobacillales</taxon>
        <taxon>Lactobacillaceae</taxon>
        <taxon>Lactobacillus</taxon>
    </lineage>
</organism>
<name>A0A413DFI8_LACAM</name>
<dbReference type="Proteomes" id="UP000312326">
    <property type="component" value="Chromosome"/>
</dbReference>
<evidence type="ECO:0000313" key="1">
    <source>
        <dbReference type="EMBL" id="QDD70945.1"/>
    </source>
</evidence>